<proteinExistence type="predicted"/>
<sequence>MTLVGCAGPFATPEAEKTAHSLYATYQVVDSRNNRHNITLVRFYENRGKSVLTLNDDSSGNQILYYIVATECDGSAAPAPAPASASASTSTSTSATTVAASLTCLFYPNPDDKYPPLGGQNFGAYPPFGSSHRPDGAIGANPSPFNPPQYQYRELNAQDFRSYPLAMPGQRTTFTLTAAKDMTIVDNAGQYKAFLPMRIENGYYLTVIGENPTLHLALKRIP</sequence>
<evidence type="ECO:0000313" key="1">
    <source>
        <dbReference type="EMBL" id="AKZ61775.1"/>
    </source>
</evidence>
<protein>
    <recommendedName>
        <fullName evidence="3">DUF4397 domain-containing protein</fullName>
    </recommendedName>
</protein>
<keyword evidence="2" id="KW-1185">Reference proteome</keyword>
<accession>A0ABN4HSW4</accession>
<reference evidence="2" key="1">
    <citation type="journal article" date="2015" name="Genome Announc.">
        <title>Complete Genome Sequence of Herbaspirillum hiltneri N3 (DSM 17495), Isolated from Surface-Sterilized Wheat Roots.</title>
        <authorList>
            <person name="Guizelini D."/>
            <person name="Saizaki P.M."/>
            <person name="Coimbra N.A."/>
            <person name="Weiss V.A."/>
            <person name="Faoro H."/>
            <person name="Sfeir M.Z."/>
            <person name="Baura V.A."/>
            <person name="Monteiro R.A."/>
            <person name="Chubatsu L.S."/>
            <person name="Souza E.M."/>
            <person name="Cruz L.M."/>
            <person name="Pedrosa F.O."/>
            <person name="Raittz R.T."/>
            <person name="Marchaukoski J.N."/>
            <person name="Steffens M.B."/>
        </authorList>
    </citation>
    <scope>NUCLEOTIDE SEQUENCE [LARGE SCALE GENOMIC DNA]</scope>
    <source>
        <strain evidence="2">N3</strain>
    </source>
</reference>
<dbReference type="Proteomes" id="UP000063429">
    <property type="component" value="Chromosome"/>
</dbReference>
<evidence type="ECO:0000313" key="2">
    <source>
        <dbReference type="Proteomes" id="UP000063429"/>
    </source>
</evidence>
<dbReference type="EMBL" id="CP011409">
    <property type="protein sequence ID" value="AKZ61775.1"/>
    <property type="molecule type" value="Genomic_DNA"/>
</dbReference>
<evidence type="ECO:0008006" key="3">
    <source>
        <dbReference type="Google" id="ProtNLM"/>
    </source>
</evidence>
<organism evidence="1 2">
    <name type="scientific">Herbaspirillum hiltneri N3</name>
    <dbReference type="NCBI Taxonomy" id="1262470"/>
    <lineage>
        <taxon>Bacteria</taxon>
        <taxon>Pseudomonadati</taxon>
        <taxon>Pseudomonadota</taxon>
        <taxon>Betaproteobacteria</taxon>
        <taxon>Burkholderiales</taxon>
        <taxon>Oxalobacteraceae</taxon>
        <taxon>Herbaspirillum</taxon>
    </lineage>
</organism>
<name>A0ABN4HSW4_9BURK</name>
<gene>
    <name evidence="1" type="ORF">F506_03030</name>
</gene>